<comment type="cofactor">
    <cofactor evidence="1">
        <name>thiamine diphosphate</name>
        <dbReference type="ChEBI" id="CHEBI:58937"/>
    </cofactor>
</comment>
<dbReference type="InterPro" id="IPR050642">
    <property type="entry name" value="PDH_E1_Alpha_Subunit"/>
</dbReference>
<dbReference type="EMBL" id="DF820456">
    <property type="protein sequence ID" value="GAK50459.1"/>
    <property type="molecule type" value="Genomic_DNA"/>
</dbReference>
<keyword evidence="3" id="KW-0786">Thiamine pyrophosphate</keyword>
<dbReference type="GO" id="GO:0006086">
    <property type="term" value="P:pyruvate decarboxylation to acetyl-CoA"/>
    <property type="evidence" value="ECO:0007669"/>
    <property type="project" value="TreeGrafter"/>
</dbReference>
<dbReference type="InterPro" id="IPR029061">
    <property type="entry name" value="THDP-binding"/>
</dbReference>
<evidence type="ECO:0000256" key="2">
    <source>
        <dbReference type="ARBA" id="ARBA00023002"/>
    </source>
</evidence>
<name>A0A0S6VSN0_9BACT</name>
<evidence type="ECO:0000259" key="4">
    <source>
        <dbReference type="Pfam" id="PF00676"/>
    </source>
</evidence>
<gene>
    <name evidence="5" type="ORF">U14_01690</name>
</gene>
<dbReference type="AlphaFoldDB" id="A0A0S6VSN0"/>
<sequence>MNEKGEKRMSVSNSMLLEFFEDMLLIRRFEETLYNLAQQGKVHGSVHLCVGEEAPPVGVSASLTQEDYILPTHRGHGQALAKGVTAKQLLSEILGRETGICKGRVGSMHLYDTTTNILGSNGIVGAQFPMSVGIGLGIALQNLNRCLVCYFGDGASNQGNFYEALNMASLWNLPIIYLCINNLYGMGTHYEKTSKVAVHEKARMFKMHADTVDGNDVEAIYAKMVEIVAMVKTEQKPALLECYSYRLSGHSAFDARPYRPKAELEAWKKLDPIGRLEANLLENKVEPAVLEEIKTRVAQTIAEAEQYALESPFTTFEMTMEQ</sequence>
<evidence type="ECO:0000313" key="6">
    <source>
        <dbReference type="Proteomes" id="UP000030700"/>
    </source>
</evidence>
<organism evidence="5">
    <name type="scientific">Candidatus Moduliflexus flocculans</name>
    <dbReference type="NCBI Taxonomy" id="1499966"/>
    <lineage>
        <taxon>Bacteria</taxon>
        <taxon>Candidatus Moduliflexota</taxon>
        <taxon>Candidatus Moduliflexia</taxon>
        <taxon>Candidatus Moduliflexales</taxon>
        <taxon>Candidatus Moduliflexaceae</taxon>
    </lineage>
</organism>
<reference evidence="5" key="1">
    <citation type="journal article" date="2015" name="PeerJ">
        <title>First genomic representation of candidate bacterial phylum KSB3 points to enhanced environmental sensing as a trigger of wastewater bulking.</title>
        <authorList>
            <person name="Sekiguchi Y."/>
            <person name="Ohashi A."/>
            <person name="Parks D.H."/>
            <person name="Yamauchi T."/>
            <person name="Tyson G.W."/>
            <person name="Hugenholtz P."/>
        </authorList>
    </citation>
    <scope>NUCLEOTIDE SEQUENCE [LARGE SCALE GENOMIC DNA]</scope>
</reference>
<accession>A0A0S6VSN0</accession>
<dbReference type="PANTHER" id="PTHR11516:SF60">
    <property type="entry name" value="PYRUVATE DEHYDROGENASE E1 COMPONENT SUBUNIT ALPHA"/>
    <property type="match status" value="1"/>
</dbReference>
<protein>
    <submittedName>
        <fullName evidence="5">Pyruvate dehydrogenase (Acetyl-transferring) E1 component, alpha subunit</fullName>
    </submittedName>
</protein>
<dbReference type="Gene3D" id="3.40.50.970">
    <property type="match status" value="1"/>
</dbReference>
<evidence type="ECO:0000313" key="5">
    <source>
        <dbReference type="EMBL" id="GAK50459.1"/>
    </source>
</evidence>
<keyword evidence="5" id="KW-0670">Pyruvate</keyword>
<dbReference type="Pfam" id="PF00676">
    <property type="entry name" value="E1_dh"/>
    <property type="match status" value="1"/>
</dbReference>
<dbReference type="Proteomes" id="UP000030700">
    <property type="component" value="Unassembled WGS sequence"/>
</dbReference>
<proteinExistence type="predicted"/>
<evidence type="ECO:0000256" key="3">
    <source>
        <dbReference type="ARBA" id="ARBA00023052"/>
    </source>
</evidence>
<dbReference type="CDD" id="cd02000">
    <property type="entry name" value="TPP_E1_PDC_ADC_BCADC"/>
    <property type="match status" value="1"/>
</dbReference>
<keyword evidence="6" id="KW-1185">Reference proteome</keyword>
<dbReference type="GO" id="GO:0004739">
    <property type="term" value="F:pyruvate dehydrogenase (acetyl-transferring) activity"/>
    <property type="evidence" value="ECO:0007669"/>
    <property type="project" value="TreeGrafter"/>
</dbReference>
<dbReference type="PANTHER" id="PTHR11516">
    <property type="entry name" value="PYRUVATE DEHYDROGENASE E1 COMPONENT, ALPHA SUBUNIT BACTERIAL AND ORGANELLAR"/>
    <property type="match status" value="1"/>
</dbReference>
<dbReference type="HOGENOM" id="CLU_029393_5_0_0"/>
<dbReference type="STRING" id="1499966.U14_01690"/>
<keyword evidence="2" id="KW-0560">Oxidoreductase</keyword>
<dbReference type="InterPro" id="IPR001017">
    <property type="entry name" value="DH_E1"/>
</dbReference>
<dbReference type="SUPFAM" id="SSF52518">
    <property type="entry name" value="Thiamin diphosphate-binding fold (THDP-binding)"/>
    <property type="match status" value="1"/>
</dbReference>
<evidence type="ECO:0000256" key="1">
    <source>
        <dbReference type="ARBA" id="ARBA00001964"/>
    </source>
</evidence>
<feature type="domain" description="Dehydrogenase E1 component" evidence="4">
    <location>
        <begin position="22"/>
        <end position="313"/>
    </location>
</feature>